<accession>A0A5J4LDX8</accession>
<dbReference type="AlphaFoldDB" id="A0A5J4LDX8"/>
<keyword evidence="2" id="KW-1185">Reference proteome</keyword>
<reference evidence="1 2" key="1">
    <citation type="submission" date="2019-10" db="EMBL/GenBank/DDBJ databases">
        <title>Whole genome shotgun sequence of Streptomyces angustmyceticus NBRC 3934.</title>
        <authorList>
            <person name="Hosoyama A."/>
            <person name="Ichikawa N."/>
            <person name="Kimura A."/>
            <person name="Kitahashi Y."/>
            <person name="Komaki H."/>
            <person name="Uohara A."/>
        </authorList>
    </citation>
    <scope>NUCLEOTIDE SEQUENCE [LARGE SCALE GENOMIC DNA]</scope>
    <source>
        <strain evidence="1 2">NBRC 3934</strain>
    </source>
</reference>
<comment type="caution">
    <text evidence="1">The sequence shown here is derived from an EMBL/GenBank/DDBJ whole genome shotgun (WGS) entry which is preliminary data.</text>
</comment>
<sequence>MLGHALGQLAEVAAHVGECGAGAQQVGGQGVAGLVGDVRAAEVEVGDPGPEALVEVSIGDRLAAVGVADAGREQGQAGAFRSRWSPAVALFEELECLGASGVEALVDGLGDADALVVVADLGLVVL</sequence>
<evidence type="ECO:0000313" key="2">
    <source>
        <dbReference type="Proteomes" id="UP000325598"/>
    </source>
</evidence>
<dbReference type="Proteomes" id="UP000325598">
    <property type="component" value="Unassembled WGS sequence"/>
</dbReference>
<organism evidence="1 2">
    <name type="scientific">Streptomyces angustmyceticus</name>
    <dbReference type="NCBI Taxonomy" id="285578"/>
    <lineage>
        <taxon>Bacteria</taxon>
        <taxon>Bacillati</taxon>
        <taxon>Actinomycetota</taxon>
        <taxon>Actinomycetes</taxon>
        <taxon>Kitasatosporales</taxon>
        <taxon>Streptomycetaceae</taxon>
        <taxon>Streptomyces</taxon>
    </lineage>
</organism>
<gene>
    <name evidence="1" type="ORF">San01_48740</name>
</gene>
<dbReference type="EMBL" id="BLAG01000014">
    <property type="protein sequence ID" value="GES32387.1"/>
    <property type="molecule type" value="Genomic_DNA"/>
</dbReference>
<evidence type="ECO:0000313" key="1">
    <source>
        <dbReference type="EMBL" id="GES32387.1"/>
    </source>
</evidence>
<name>A0A5J4LDX8_9ACTN</name>
<protein>
    <submittedName>
        <fullName evidence="1">Uncharacterized protein</fullName>
    </submittedName>
</protein>
<proteinExistence type="predicted"/>